<sequence length="163" mass="18360">MPSFFHTFFKTLLKLTCVLSDEVNKMLNELILIGRIGSQPESTETKNGTKLVTISLPLFHSYTPEGRKTEWIQCRAFGKLGNIVEMAKKGVLVAVKGEIHNPTWEDENGNKKSRAYVVIESFRFLEKKKTDEGESSEQESVNDSNEIQAPSIDDDIDGFLNGF</sequence>
<dbReference type="Proteomes" id="UP000219922">
    <property type="component" value="Unassembled WGS sequence"/>
</dbReference>
<comment type="caution">
    <text evidence="5">The sequence shown here is derived from an EMBL/GenBank/DDBJ whole genome shotgun (WGS) entry which is preliminary data.</text>
</comment>
<dbReference type="EMBL" id="NVMX01000220">
    <property type="protein sequence ID" value="PDZ94304.1"/>
    <property type="molecule type" value="Genomic_DNA"/>
</dbReference>
<dbReference type="GO" id="GO:0006260">
    <property type="term" value="P:DNA replication"/>
    <property type="evidence" value="ECO:0007669"/>
    <property type="project" value="InterPro"/>
</dbReference>
<dbReference type="GO" id="GO:0009295">
    <property type="term" value="C:nucleoid"/>
    <property type="evidence" value="ECO:0007669"/>
    <property type="project" value="TreeGrafter"/>
</dbReference>
<gene>
    <name evidence="5" type="ORF">CON36_34520</name>
</gene>
<accession>A0A9X6SSF8</accession>
<dbReference type="AlphaFoldDB" id="A0A9X6SSF8"/>
<name>A0A9X6SSF8_BACCE</name>
<protein>
    <recommendedName>
        <fullName evidence="3">Single-stranded DNA-binding protein</fullName>
    </recommendedName>
</protein>
<dbReference type="InterPro" id="IPR011344">
    <property type="entry name" value="ssDNA-bd"/>
</dbReference>
<dbReference type="InterPro" id="IPR012340">
    <property type="entry name" value="NA-bd_OB-fold"/>
</dbReference>
<proteinExistence type="predicted"/>
<dbReference type="PROSITE" id="PS50935">
    <property type="entry name" value="SSB"/>
    <property type="match status" value="1"/>
</dbReference>
<dbReference type="CDD" id="cd04496">
    <property type="entry name" value="SSB_OBF"/>
    <property type="match status" value="1"/>
</dbReference>
<dbReference type="PANTHER" id="PTHR10302:SF0">
    <property type="entry name" value="SINGLE-STRANDED DNA-BINDING PROTEIN, MITOCHONDRIAL"/>
    <property type="match status" value="1"/>
</dbReference>
<dbReference type="GO" id="GO:0003697">
    <property type="term" value="F:single-stranded DNA binding"/>
    <property type="evidence" value="ECO:0007669"/>
    <property type="project" value="InterPro"/>
</dbReference>
<evidence type="ECO:0000256" key="3">
    <source>
        <dbReference type="RuleBase" id="RU000524"/>
    </source>
</evidence>
<evidence type="ECO:0000256" key="4">
    <source>
        <dbReference type="SAM" id="MobiDB-lite"/>
    </source>
</evidence>
<organism evidence="5 6">
    <name type="scientific">Bacillus cereus</name>
    <dbReference type="NCBI Taxonomy" id="1396"/>
    <lineage>
        <taxon>Bacteria</taxon>
        <taxon>Bacillati</taxon>
        <taxon>Bacillota</taxon>
        <taxon>Bacilli</taxon>
        <taxon>Bacillales</taxon>
        <taxon>Bacillaceae</taxon>
        <taxon>Bacillus</taxon>
        <taxon>Bacillus cereus group</taxon>
    </lineage>
</organism>
<dbReference type="Gene3D" id="2.40.50.140">
    <property type="entry name" value="Nucleic acid-binding proteins"/>
    <property type="match status" value="1"/>
</dbReference>
<evidence type="ECO:0000256" key="2">
    <source>
        <dbReference type="PROSITE-ProRule" id="PRU00252"/>
    </source>
</evidence>
<dbReference type="SUPFAM" id="SSF50249">
    <property type="entry name" value="Nucleic acid-binding proteins"/>
    <property type="match status" value="1"/>
</dbReference>
<evidence type="ECO:0000313" key="5">
    <source>
        <dbReference type="EMBL" id="PDZ94304.1"/>
    </source>
</evidence>
<dbReference type="InterPro" id="IPR000424">
    <property type="entry name" value="Primosome_PriB/ssb"/>
</dbReference>
<dbReference type="NCBIfam" id="TIGR00621">
    <property type="entry name" value="ssb"/>
    <property type="match status" value="1"/>
</dbReference>
<dbReference type="PANTHER" id="PTHR10302">
    <property type="entry name" value="SINGLE-STRANDED DNA-BINDING PROTEIN"/>
    <property type="match status" value="1"/>
</dbReference>
<feature type="compositionally biased region" description="Polar residues" evidence="4">
    <location>
        <begin position="138"/>
        <end position="148"/>
    </location>
</feature>
<dbReference type="Pfam" id="PF00436">
    <property type="entry name" value="SSB"/>
    <property type="match status" value="1"/>
</dbReference>
<evidence type="ECO:0000256" key="1">
    <source>
        <dbReference type="ARBA" id="ARBA00023125"/>
    </source>
</evidence>
<reference evidence="5 6" key="1">
    <citation type="submission" date="2017-09" db="EMBL/GenBank/DDBJ databases">
        <title>Large-scale bioinformatics analysis of Bacillus genomes uncovers conserved roles of natural products in bacterial physiology.</title>
        <authorList>
            <consortium name="Agbiome Team Llc"/>
            <person name="Bleich R.M."/>
            <person name="Grubbs K.J."/>
            <person name="Santa Maria K.C."/>
            <person name="Allen S.E."/>
            <person name="Farag S."/>
            <person name="Shank E.A."/>
            <person name="Bowers A."/>
        </authorList>
    </citation>
    <scope>NUCLEOTIDE SEQUENCE [LARGE SCALE GENOMIC DNA]</scope>
    <source>
        <strain evidence="5 6">AFS092789</strain>
    </source>
</reference>
<evidence type="ECO:0000313" key="6">
    <source>
        <dbReference type="Proteomes" id="UP000219922"/>
    </source>
</evidence>
<feature type="region of interest" description="Disordered" evidence="4">
    <location>
        <begin position="128"/>
        <end position="163"/>
    </location>
</feature>
<keyword evidence="1 2" id="KW-0238">DNA-binding</keyword>